<dbReference type="HOGENOM" id="CLU_3203704_0_0_10"/>
<sequence length="45" mass="5143">MGRTSPPSEGLGEALILNYELCILNYTRASLMRVLFTFFKQKDAF</sequence>
<dbReference type="STRING" id="649761.HMPREF0973_00018"/>
<dbReference type="EMBL" id="ACVA01000002">
    <property type="protein sequence ID" value="EEX20045.1"/>
    <property type="molecule type" value="Genomic_DNA"/>
</dbReference>
<name>C9MKA1_9BACT</name>
<reference evidence="1 2" key="1">
    <citation type="submission" date="2009-09" db="EMBL/GenBank/DDBJ databases">
        <authorList>
            <person name="Weinstock G."/>
            <person name="Sodergren E."/>
            <person name="Clifton S."/>
            <person name="Fulton L."/>
            <person name="Fulton B."/>
            <person name="Courtney L."/>
            <person name="Fronick C."/>
            <person name="Harrison M."/>
            <person name="Strong C."/>
            <person name="Farmer C."/>
            <person name="Delahaunty K."/>
            <person name="Markovic C."/>
            <person name="Hall O."/>
            <person name="Minx P."/>
            <person name="Tomlinson C."/>
            <person name="Mitreva M."/>
            <person name="Nelson J."/>
            <person name="Hou S."/>
            <person name="Wollam A."/>
            <person name="Pepin K.H."/>
            <person name="Johnson M."/>
            <person name="Bhonagiri V."/>
            <person name="Nash W.E."/>
            <person name="Warren W."/>
            <person name="Chinwalla A."/>
            <person name="Mardis E.R."/>
            <person name="Wilson R.K."/>
        </authorList>
    </citation>
    <scope>NUCLEOTIDE SEQUENCE [LARGE SCALE GENOMIC DNA]</scope>
    <source>
        <strain evidence="1 2">F0319</strain>
    </source>
</reference>
<comment type="caution">
    <text evidence="1">The sequence shown here is derived from an EMBL/GenBank/DDBJ whole genome shotgun (WGS) entry which is preliminary data.</text>
</comment>
<dbReference type="Proteomes" id="UP000003327">
    <property type="component" value="Unassembled WGS sequence"/>
</dbReference>
<keyword evidence="2" id="KW-1185">Reference proteome</keyword>
<accession>C9MKA1</accession>
<organism evidence="1 2">
    <name type="scientific">Prevotella veroralis F0319</name>
    <dbReference type="NCBI Taxonomy" id="649761"/>
    <lineage>
        <taxon>Bacteria</taxon>
        <taxon>Pseudomonadati</taxon>
        <taxon>Bacteroidota</taxon>
        <taxon>Bacteroidia</taxon>
        <taxon>Bacteroidales</taxon>
        <taxon>Prevotellaceae</taxon>
        <taxon>Prevotella</taxon>
    </lineage>
</organism>
<evidence type="ECO:0000313" key="1">
    <source>
        <dbReference type="EMBL" id="EEX20045.1"/>
    </source>
</evidence>
<evidence type="ECO:0000313" key="2">
    <source>
        <dbReference type="Proteomes" id="UP000003327"/>
    </source>
</evidence>
<gene>
    <name evidence="1" type="ORF">HMPREF0973_00018</name>
</gene>
<proteinExistence type="predicted"/>
<dbReference type="AlphaFoldDB" id="C9MKA1"/>
<protein>
    <submittedName>
        <fullName evidence="1">Uncharacterized protein</fullName>
    </submittedName>
</protein>